<accession>A0A5M6ZGV2</accession>
<dbReference type="Proteomes" id="UP000325122">
    <property type="component" value="Unassembled WGS sequence"/>
</dbReference>
<comment type="caution">
    <text evidence="2">The sequence shown here is derived from an EMBL/GenBank/DDBJ whole genome shotgun (WGS) entry which is preliminary data.</text>
</comment>
<evidence type="ECO:0000313" key="2">
    <source>
        <dbReference type="EMBL" id="KAA5803540.1"/>
    </source>
</evidence>
<feature type="compositionally biased region" description="Basic and acidic residues" evidence="1">
    <location>
        <begin position="41"/>
        <end position="52"/>
    </location>
</feature>
<name>A0A5M6ZGV2_9PROT</name>
<keyword evidence="3" id="KW-1185">Reference proteome</keyword>
<dbReference type="EMBL" id="VWOJ01000002">
    <property type="protein sequence ID" value="KAA5803540.1"/>
    <property type="molecule type" value="Genomic_DNA"/>
</dbReference>
<protein>
    <submittedName>
        <fullName evidence="2">Uncharacterized protein</fullName>
    </submittedName>
</protein>
<organism evidence="2 3">
    <name type="scientific">Alkalicaulis satelles</name>
    <dbReference type="NCBI Taxonomy" id="2609175"/>
    <lineage>
        <taxon>Bacteria</taxon>
        <taxon>Pseudomonadati</taxon>
        <taxon>Pseudomonadota</taxon>
        <taxon>Alphaproteobacteria</taxon>
        <taxon>Maricaulales</taxon>
        <taxon>Maricaulaceae</taxon>
        <taxon>Alkalicaulis</taxon>
    </lineage>
</organism>
<feature type="region of interest" description="Disordered" evidence="1">
    <location>
        <begin position="32"/>
        <end position="75"/>
    </location>
</feature>
<evidence type="ECO:0000313" key="3">
    <source>
        <dbReference type="Proteomes" id="UP000325122"/>
    </source>
</evidence>
<evidence type="ECO:0000256" key="1">
    <source>
        <dbReference type="SAM" id="MobiDB-lite"/>
    </source>
</evidence>
<dbReference type="AlphaFoldDB" id="A0A5M6ZGV2"/>
<feature type="compositionally biased region" description="Acidic residues" evidence="1">
    <location>
        <begin position="53"/>
        <end position="75"/>
    </location>
</feature>
<dbReference type="RefSeq" id="WP_150022808.1">
    <property type="nucleotide sequence ID" value="NZ_VWOJ01000002.1"/>
</dbReference>
<reference evidence="2 3" key="1">
    <citation type="submission" date="2019-09" db="EMBL/GenBank/DDBJ databases">
        <authorList>
            <person name="Kevbrin V."/>
            <person name="Grouzdev D.S."/>
        </authorList>
    </citation>
    <scope>NUCLEOTIDE SEQUENCE [LARGE SCALE GENOMIC DNA]</scope>
    <source>
        <strain evidence="2 3">G-192</strain>
    </source>
</reference>
<proteinExistence type="predicted"/>
<gene>
    <name evidence="2" type="ORF">F1654_06965</name>
</gene>
<sequence>MTAQAWLSRLMILAACAALVLPLGACGVRGGLERPAPLWGEPRDAAEPSERDREEDEDEVDHDEFLDPDDWEAPG</sequence>